<dbReference type="Proteomes" id="UP000028880">
    <property type="component" value="Unassembled WGS sequence"/>
</dbReference>
<sequence>MTAATTTPRDSSIDVGDLSTRYWEAGAGAPVVLIHGGGAGADAWGNWGTLMPTFSDHFRTIAYDMVGFGQSLPSDDEFEYSQPARVAHLAAFLDAMGLERVSLIGNSMGGATALGLAMADPARVSKLVLMGSAGLNRSFSPQLQTILNYGEPNLDGMARIVDALTHQSFVPPKGLVEYRYNLTCDHKVMDAYRRTMAWVRDQAGLHFEESDIAAVKVPTLVVSGREDAVVPLLESVRFHQLIDRSHLYAIPRCGHWAMLEHPKEFARIAIDFLLAEDEGDESV</sequence>
<dbReference type="eggNOG" id="COG2267">
    <property type="taxonomic scope" value="Bacteria"/>
</dbReference>
<gene>
    <name evidence="3" type="ORF">AWC29_19580</name>
    <name evidence="2" type="ORF">BN973_01494</name>
</gene>
<dbReference type="OrthoDB" id="9801162at2"/>
<dbReference type="RefSeq" id="WP_051641152.1">
    <property type="nucleotide sequence ID" value="NZ_HG964446.1"/>
</dbReference>
<dbReference type="Proteomes" id="UP000193710">
    <property type="component" value="Unassembled WGS sequence"/>
</dbReference>
<evidence type="ECO:0000259" key="1">
    <source>
        <dbReference type="Pfam" id="PF00561"/>
    </source>
</evidence>
<dbReference type="EMBL" id="LQPY01000026">
    <property type="protein sequence ID" value="ORX02462.1"/>
    <property type="molecule type" value="Genomic_DNA"/>
</dbReference>
<dbReference type="SUPFAM" id="SSF53474">
    <property type="entry name" value="alpha/beta-Hydrolases"/>
    <property type="match status" value="1"/>
</dbReference>
<keyword evidence="4" id="KW-1185">Reference proteome</keyword>
<dbReference type="Pfam" id="PF00561">
    <property type="entry name" value="Abhydrolase_1"/>
    <property type="match status" value="1"/>
</dbReference>
<dbReference type="PANTHER" id="PTHR43798:SF33">
    <property type="entry name" value="HYDROLASE, PUTATIVE (AFU_ORTHOLOGUE AFUA_2G14860)-RELATED"/>
    <property type="match status" value="1"/>
</dbReference>
<dbReference type="AlphaFoldDB" id="A0A024JV82"/>
<reference evidence="3 4" key="3">
    <citation type="submission" date="2016-01" db="EMBL/GenBank/DDBJ databases">
        <title>The new phylogeny of the genus Mycobacterium.</title>
        <authorList>
            <person name="Tarcisio F."/>
            <person name="Conor M."/>
            <person name="Antonella G."/>
            <person name="Elisabetta G."/>
            <person name="Giulia F.S."/>
            <person name="Sara T."/>
            <person name="Anna F."/>
            <person name="Clotilde B."/>
            <person name="Roberto B."/>
            <person name="Veronica D.S."/>
            <person name="Fabio R."/>
            <person name="Monica P."/>
            <person name="Olivier J."/>
            <person name="Enrico T."/>
            <person name="Nicola S."/>
        </authorList>
    </citation>
    <scope>NUCLEOTIDE SEQUENCE [LARGE SCALE GENOMIC DNA]</scope>
    <source>
        <strain evidence="3 4">DSM 44626</strain>
    </source>
</reference>
<proteinExistence type="predicted"/>
<dbReference type="GO" id="GO:0016787">
    <property type="term" value="F:hydrolase activity"/>
    <property type="evidence" value="ECO:0007669"/>
    <property type="project" value="UniProtKB-KW"/>
</dbReference>
<reference evidence="2" key="1">
    <citation type="journal article" date="2014" name="Genome Announc.">
        <title>Draft Genome Sequence of Mycobacterium triplex DSM 44626.</title>
        <authorList>
            <person name="Sassi M."/>
            <person name="Croce O."/>
            <person name="Robert C."/>
            <person name="Raoult D."/>
            <person name="Drancourt M."/>
        </authorList>
    </citation>
    <scope>NUCLEOTIDE SEQUENCE [LARGE SCALE GENOMIC DNA]</scope>
    <source>
        <strain evidence="2">DSM 44626</strain>
    </source>
</reference>
<accession>A0A024JV82</accession>
<evidence type="ECO:0000313" key="4">
    <source>
        <dbReference type="Proteomes" id="UP000193710"/>
    </source>
</evidence>
<dbReference type="EMBL" id="HG964446">
    <property type="protein sequence ID" value="CDO87143.1"/>
    <property type="molecule type" value="Genomic_DNA"/>
</dbReference>
<reference evidence="2" key="2">
    <citation type="submission" date="2014-04" db="EMBL/GenBank/DDBJ databases">
        <authorList>
            <person name="Xu Y.W."/>
            <person name="Yang Q."/>
        </authorList>
    </citation>
    <scope>NUCLEOTIDE SEQUENCE</scope>
    <source>
        <strain evidence="2">DSM 44626</strain>
    </source>
</reference>
<evidence type="ECO:0000313" key="3">
    <source>
        <dbReference type="EMBL" id="ORX02462.1"/>
    </source>
</evidence>
<organism evidence="2">
    <name type="scientific">Mycobacterium triplex</name>
    <dbReference type="NCBI Taxonomy" id="47839"/>
    <lineage>
        <taxon>Bacteria</taxon>
        <taxon>Bacillati</taxon>
        <taxon>Actinomycetota</taxon>
        <taxon>Actinomycetes</taxon>
        <taxon>Mycobacteriales</taxon>
        <taxon>Mycobacteriaceae</taxon>
        <taxon>Mycobacterium</taxon>
        <taxon>Mycobacterium simiae complex</taxon>
    </lineage>
</organism>
<dbReference type="HOGENOM" id="CLU_020336_13_2_11"/>
<name>A0A024JV82_9MYCO</name>
<evidence type="ECO:0000313" key="2">
    <source>
        <dbReference type="EMBL" id="CDO87143.1"/>
    </source>
</evidence>
<dbReference type="InterPro" id="IPR050266">
    <property type="entry name" value="AB_hydrolase_sf"/>
</dbReference>
<dbReference type="GO" id="GO:0016020">
    <property type="term" value="C:membrane"/>
    <property type="evidence" value="ECO:0007669"/>
    <property type="project" value="TreeGrafter"/>
</dbReference>
<dbReference type="InterPro" id="IPR000639">
    <property type="entry name" value="Epox_hydrolase-like"/>
</dbReference>
<dbReference type="PANTHER" id="PTHR43798">
    <property type="entry name" value="MONOACYLGLYCEROL LIPASE"/>
    <property type="match status" value="1"/>
</dbReference>
<dbReference type="PRINTS" id="PR00412">
    <property type="entry name" value="EPOXHYDRLASE"/>
</dbReference>
<protein>
    <submittedName>
        <fullName evidence="2">Alpha/beta hydrolase fold protein</fullName>
    </submittedName>
</protein>
<dbReference type="PRINTS" id="PR00111">
    <property type="entry name" value="ABHYDROLASE"/>
</dbReference>
<dbReference type="Gene3D" id="3.40.50.1820">
    <property type="entry name" value="alpha/beta hydrolase"/>
    <property type="match status" value="1"/>
</dbReference>
<dbReference type="InterPro" id="IPR029058">
    <property type="entry name" value="AB_hydrolase_fold"/>
</dbReference>
<dbReference type="STRING" id="47839.BN973_01494"/>
<keyword evidence="2" id="KW-0378">Hydrolase</keyword>
<dbReference type="InterPro" id="IPR000073">
    <property type="entry name" value="AB_hydrolase_1"/>
</dbReference>
<feature type="domain" description="AB hydrolase-1" evidence="1">
    <location>
        <begin position="30"/>
        <end position="262"/>
    </location>
</feature>